<feature type="transmembrane region" description="Helical" evidence="2">
    <location>
        <begin position="145"/>
        <end position="163"/>
    </location>
</feature>
<dbReference type="FunCoup" id="A0A1U7Z4W4">
    <property type="interactions" value="2128"/>
</dbReference>
<sequence length="334" mass="37529">MSFAAQSQLTNSRSHICLFCSMNLVHGGDPLKHLATSTLPFSSRHGGSSSSLHFGILRRRPPWLRNQQQNFEAGGQWRVRVFESSHDALQREGLDSKLNLEAFLSIVEVLCIVPSAVLSVGYAVNWAFFSSPLQKSLQVSLVNRIFVWQFVLLVGAVAAGALVRRRQWRRICRDTIKTGAGGSSVNLIERIEKIEEDLRSSATIIRVLSRQLEKLGTRFRVTRKALKEPITQTAALAQKNSEATRSLAVQEDNLEKELVEIQKVLLAMQDQQQKQLKLILAIGKVGKLRESKHDTVTEQETIEPSNSFFKEDLQQIENQTQTSMEHKGTSNDRA</sequence>
<organism evidence="3 4">
    <name type="scientific">Nelumbo nucifera</name>
    <name type="common">Sacred lotus</name>
    <dbReference type="NCBI Taxonomy" id="4432"/>
    <lineage>
        <taxon>Eukaryota</taxon>
        <taxon>Viridiplantae</taxon>
        <taxon>Streptophyta</taxon>
        <taxon>Embryophyta</taxon>
        <taxon>Tracheophyta</taxon>
        <taxon>Spermatophyta</taxon>
        <taxon>Magnoliopsida</taxon>
        <taxon>Proteales</taxon>
        <taxon>Nelumbonaceae</taxon>
        <taxon>Nelumbo</taxon>
    </lineage>
</organism>
<feature type="compositionally biased region" description="Polar residues" evidence="1">
    <location>
        <begin position="298"/>
        <end position="308"/>
    </location>
</feature>
<evidence type="ECO:0000313" key="4">
    <source>
        <dbReference type="RefSeq" id="XP_010245835.1"/>
    </source>
</evidence>
<protein>
    <submittedName>
        <fullName evidence="4">Uncharacterized protein LOC104589273 isoform X1</fullName>
    </submittedName>
</protein>
<dbReference type="OMA" id="WRICRET"/>
<proteinExistence type="predicted"/>
<dbReference type="eggNOG" id="ENOG502RY81">
    <property type="taxonomic scope" value="Eukaryota"/>
</dbReference>
<dbReference type="InParanoid" id="A0A1U7Z4W4"/>
<keyword evidence="2" id="KW-1133">Transmembrane helix</keyword>
<dbReference type="PANTHER" id="PTHR36408">
    <property type="entry name" value="TRANSMEMBRANE PROTEIN"/>
    <property type="match status" value="1"/>
</dbReference>
<dbReference type="GeneID" id="104589273"/>
<dbReference type="OrthoDB" id="2020732at2759"/>
<feature type="region of interest" description="Disordered" evidence="1">
    <location>
        <begin position="295"/>
        <end position="334"/>
    </location>
</feature>
<evidence type="ECO:0000256" key="2">
    <source>
        <dbReference type="SAM" id="Phobius"/>
    </source>
</evidence>
<keyword evidence="2" id="KW-0812">Transmembrane</keyword>
<dbReference type="PANTHER" id="PTHR36408:SF1">
    <property type="entry name" value="TRANSMEMBRANE PROTEIN"/>
    <property type="match status" value="1"/>
</dbReference>
<feature type="transmembrane region" description="Helical" evidence="2">
    <location>
        <begin position="102"/>
        <end position="125"/>
    </location>
</feature>
<keyword evidence="3" id="KW-1185">Reference proteome</keyword>
<keyword evidence="2" id="KW-0472">Membrane</keyword>
<reference evidence="4" key="1">
    <citation type="submission" date="2025-08" db="UniProtKB">
        <authorList>
            <consortium name="RefSeq"/>
        </authorList>
    </citation>
    <scope>IDENTIFICATION</scope>
</reference>
<dbReference type="KEGG" id="nnu:104589273"/>
<name>A0A1U7Z4W4_NELNU</name>
<gene>
    <name evidence="4" type="primary">LOC104589273</name>
</gene>
<feature type="compositionally biased region" description="Basic and acidic residues" evidence="1">
    <location>
        <begin position="324"/>
        <end position="334"/>
    </location>
</feature>
<dbReference type="Proteomes" id="UP000189703">
    <property type="component" value="Unplaced"/>
</dbReference>
<evidence type="ECO:0000313" key="3">
    <source>
        <dbReference type="Proteomes" id="UP000189703"/>
    </source>
</evidence>
<accession>A0A1U7Z4W4</accession>
<evidence type="ECO:0000256" key="1">
    <source>
        <dbReference type="SAM" id="MobiDB-lite"/>
    </source>
</evidence>
<dbReference type="RefSeq" id="XP_010245835.1">
    <property type="nucleotide sequence ID" value="XM_010247533.2"/>
</dbReference>
<dbReference type="AlphaFoldDB" id="A0A1U7Z4W4"/>